<dbReference type="EMBL" id="RCCI01000005">
    <property type="protein sequence ID" value="RLJ64595.1"/>
    <property type="molecule type" value="Genomic_DNA"/>
</dbReference>
<dbReference type="RefSeq" id="WP_121240766.1">
    <property type="nucleotide sequence ID" value="NZ_BHVV01000006.1"/>
</dbReference>
<organism evidence="1 2">
    <name type="scientific">Sulfurisoma sediminicola</name>
    <dbReference type="NCBI Taxonomy" id="1381557"/>
    <lineage>
        <taxon>Bacteria</taxon>
        <taxon>Pseudomonadati</taxon>
        <taxon>Pseudomonadota</taxon>
        <taxon>Betaproteobacteria</taxon>
        <taxon>Nitrosomonadales</taxon>
        <taxon>Sterolibacteriaceae</taxon>
        <taxon>Sulfurisoma</taxon>
    </lineage>
</organism>
<comment type="caution">
    <text evidence="1">The sequence shown here is derived from an EMBL/GenBank/DDBJ whole genome shotgun (WGS) entry which is preliminary data.</text>
</comment>
<accession>A0A497XDG0</accession>
<reference evidence="1 2" key="1">
    <citation type="submission" date="2018-10" db="EMBL/GenBank/DDBJ databases">
        <title>Genomic Encyclopedia of Type Strains, Phase IV (KMG-IV): sequencing the most valuable type-strain genomes for metagenomic binning, comparative biology and taxonomic classification.</title>
        <authorList>
            <person name="Goeker M."/>
        </authorList>
    </citation>
    <scope>NUCLEOTIDE SEQUENCE [LARGE SCALE GENOMIC DNA]</scope>
    <source>
        <strain evidence="1 2">DSM 26916</strain>
    </source>
</reference>
<protein>
    <submittedName>
        <fullName evidence="1">Uncharacterized protein</fullName>
    </submittedName>
</protein>
<dbReference type="OrthoDB" id="9988221at2"/>
<name>A0A497XDG0_9PROT</name>
<dbReference type="AlphaFoldDB" id="A0A497XDG0"/>
<keyword evidence="2" id="KW-1185">Reference proteome</keyword>
<proteinExistence type="predicted"/>
<gene>
    <name evidence="1" type="ORF">DFR35_1236</name>
</gene>
<evidence type="ECO:0000313" key="2">
    <source>
        <dbReference type="Proteomes" id="UP000268908"/>
    </source>
</evidence>
<dbReference type="Proteomes" id="UP000268908">
    <property type="component" value="Unassembled WGS sequence"/>
</dbReference>
<evidence type="ECO:0000313" key="1">
    <source>
        <dbReference type="EMBL" id="RLJ64595.1"/>
    </source>
</evidence>
<sequence length="71" mass="7287">MSILKPKAKNQTGTLSVRLPLDLCAQIERLRNDADAAGLVFDVSALVADSLAKAVKLARAEIAAASGQPGG</sequence>